<feature type="compositionally biased region" description="Polar residues" evidence="1">
    <location>
        <begin position="216"/>
        <end position="227"/>
    </location>
</feature>
<feature type="compositionally biased region" description="Basic and acidic residues" evidence="1">
    <location>
        <begin position="245"/>
        <end position="277"/>
    </location>
</feature>
<keyword evidence="3" id="KW-1185">Reference proteome</keyword>
<dbReference type="EMBL" id="KI964596">
    <property type="protein sequence ID" value="EUC34145.1"/>
    <property type="molecule type" value="Genomic_DNA"/>
</dbReference>
<dbReference type="Proteomes" id="UP000053841">
    <property type="component" value="Unassembled WGS sequence"/>
</dbReference>
<proteinExistence type="predicted"/>
<evidence type="ECO:0000256" key="1">
    <source>
        <dbReference type="SAM" id="MobiDB-lite"/>
    </source>
</evidence>
<reference evidence="2 3" key="1">
    <citation type="journal article" date="2013" name="PLoS Genet.">
        <title>Comparative genome structure, secondary metabolite, and effector coding capacity across Cochliobolus pathogens.</title>
        <authorList>
            <person name="Condon B.J."/>
            <person name="Leng Y."/>
            <person name="Wu D."/>
            <person name="Bushley K.E."/>
            <person name="Ohm R.A."/>
            <person name="Otillar R."/>
            <person name="Martin J."/>
            <person name="Schackwitz W."/>
            <person name="Grimwood J."/>
            <person name="MohdZainudin N."/>
            <person name="Xue C."/>
            <person name="Wang R."/>
            <person name="Manning V.A."/>
            <person name="Dhillon B."/>
            <person name="Tu Z.J."/>
            <person name="Steffenson B.J."/>
            <person name="Salamov A."/>
            <person name="Sun H."/>
            <person name="Lowry S."/>
            <person name="LaButti K."/>
            <person name="Han J."/>
            <person name="Copeland A."/>
            <person name="Lindquist E."/>
            <person name="Barry K."/>
            <person name="Schmutz J."/>
            <person name="Baker S.E."/>
            <person name="Ciuffetti L.M."/>
            <person name="Grigoriev I.V."/>
            <person name="Zhong S."/>
            <person name="Turgeon B.G."/>
        </authorList>
    </citation>
    <scope>NUCLEOTIDE SEQUENCE [LARGE SCALE GENOMIC DNA]</scope>
    <source>
        <strain evidence="2 3">26-R-13</strain>
    </source>
</reference>
<feature type="compositionally biased region" description="Low complexity" evidence="1">
    <location>
        <begin position="42"/>
        <end position="63"/>
    </location>
</feature>
<feature type="compositionally biased region" description="Polar residues" evidence="1">
    <location>
        <begin position="183"/>
        <end position="194"/>
    </location>
</feature>
<dbReference type="RefSeq" id="XP_007711521.1">
    <property type="nucleotide sequence ID" value="XM_007713331.1"/>
</dbReference>
<feature type="region of interest" description="Disordered" evidence="1">
    <location>
        <begin position="145"/>
        <end position="285"/>
    </location>
</feature>
<sequence>MSPTKKSDASAAKPKPPIKKVKVVNRGSEIKQMTATAEAARKSAISSKQPSSLSLIPQQSSGSTHIAQSSGRILIGKNAASRIRQRNDVVGKTEAPISQPKTKKIATEKKDGVYNTSSQRKSALSRPARRKSGLPILDIDKVATEAATTKRPVPSQNITLQRMANKAVRSLEEPVSVPRTHKPSNAPTACSTENIRAAESTKNDKLQTVDTDRQAQTKTQSSGSRLSSPEEDDVGGGVRPGSRASSEDKFLGKEKGVEDKRSEKRKHEYVEAEDKPNKKVHLSGQ</sequence>
<gene>
    <name evidence="2" type="ORF">COCCADRAFT_36102</name>
</gene>
<evidence type="ECO:0000313" key="3">
    <source>
        <dbReference type="Proteomes" id="UP000053841"/>
    </source>
</evidence>
<dbReference type="HOGENOM" id="CLU_1036446_0_0_1"/>
<feature type="compositionally biased region" description="Basic and acidic residues" evidence="1">
    <location>
        <begin position="199"/>
        <end position="215"/>
    </location>
</feature>
<protein>
    <submittedName>
        <fullName evidence="2">Uncharacterized protein</fullName>
    </submittedName>
</protein>
<dbReference type="GeneID" id="19148204"/>
<dbReference type="AlphaFoldDB" id="W6Y9E3"/>
<organism evidence="2 3">
    <name type="scientific">Cochliobolus carbonum (strain 26-R-13)</name>
    <name type="common">Maize leaf spot fungus</name>
    <name type="synonym">Bipolaris zeicola</name>
    <dbReference type="NCBI Taxonomy" id="930089"/>
    <lineage>
        <taxon>Eukaryota</taxon>
        <taxon>Fungi</taxon>
        <taxon>Dikarya</taxon>
        <taxon>Ascomycota</taxon>
        <taxon>Pezizomycotina</taxon>
        <taxon>Dothideomycetes</taxon>
        <taxon>Pleosporomycetidae</taxon>
        <taxon>Pleosporales</taxon>
        <taxon>Pleosporineae</taxon>
        <taxon>Pleosporaceae</taxon>
        <taxon>Bipolaris</taxon>
    </lineage>
</organism>
<accession>W6Y9E3</accession>
<evidence type="ECO:0000313" key="2">
    <source>
        <dbReference type="EMBL" id="EUC34145.1"/>
    </source>
</evidence>
<dbReference type="KEGG" id="bze:COCCADRAFT_36102"/>
<name>W6Y9E3_COCC2</name>
<feature type="region of interest" description="Disordered" evidence="1">
    <location>
        <begin position="41"/>
        <end position="133"/>
    </location>
</feature>
<dbReference type="OrthoDB" id="3694161at2759"/>